<dbReference type="PANTHER" id="PTHR43143">
    <property type="entry name" value="METALLOPHOSPHOESTERASE, CALCINEURIN SUPERFAMILY"/>
    <property type="match status" value="1"/>
</dbReference>
<dbReference type="SUPFAM" id="SSF50952">
    <property type="entry name" value="Soluble quinoprotein glucose dehydrogenase"/>
    <property type="match status" value="1"/>
</dbReference>
<gene>
    <name evidence="2" type="ORF">D7M11_10250</name>
</gene>
<accession>A0A3B0CK42</accession>
<dbReference type="InterPro" id="IPR029052">
    <property type="entry name" value="Metallo-depent_PP-like"/>
</dbReference>
<dbReference type="Proteomes" id="UP000282311">
    <property type="component" value="Unassembled WGS sequence"/>
</dbReference>
<dbReference type="EMBL" id="RBAH01000006">
    <property type="protein sequence ID" value="RKN84904.1"/>
    <property type="molecule type" value="Genomic_DNA"/>
</dbReference>
<evidence type="ECO:0000313" key="3">
    <source>
        <dbReference type="Proteomes" id="UP000282311"/>
    </source>
</evidence>
<dbReference type="Pfam" id="PF00149">
    <property type="entry name" value="Metallophos"/>
    <property type="match status" value="1"/>
</dbReference>
<dbReference type="PANTHER" id="PTHR43143:SF4">
    <property type="entry name" value="CALCINEURIN-LIKE PHOSPHOESTERASE DOMAIN-CONTAINING PROTEIN"/>
    <property type="match status" value="1"/>
</dbReference>
<protein>
    <recommendedName>
        <fullName evidence="1">Calcineurin-like phosphoesterase domain-containing protein</fullName>
    </recommendedName>
</protein>
<evidence type="ECO:0000313" key="2">
    <source>
        <dbReference type="EMBL" id="RKN84904.1"/>
    </source>
</evidence>
<feature type="domain" description="Calcineurin-like phosphoesterase" evidence="1">
    <location>
        <begin position="1"/>
        <end position="210"/>
    </location>
</feature>
<sequence length="618" mass="67615">MRIVVLGDFHLNEAELDWSAQCMDDIRECEPDLVVPLGDFGSNRLIGGPEGLRQSHELLSRIGKPLRAILGNHDLQRESGGKGQEHGTMERELIQLFGQSAGYGVIEEADFRLFFVSTDPQPDDSCYHVQECYVSEEQFSWLTAKLQERSGVPVIMFTHAPPIGCGLRTVPGVHVRATNAYLDQNHDALRWHRLLRETPEIVLWFSAHYHLGHGYPDSKTNRFGTTFFITGVHGSATRDGDRLSRVIDIAGDGVRVQTLDHRQRRILPEADWAFPGSALELVDAKRKALSQTQVQAEAADDSELPVCEAICPLGDGIPSASGMAHMGRDRWLVAASDGYLWEVSADAEAILGTLHLGSPVNSVAIGRGETAYTADAKLFRADTRDLWRFAREPVDMKSRRYTELEDGAACVAYDAAGVLWAAVGCGLYAMEAKREDGAYAPVSGQKLIHTFPEPIVRLKAHDSGMIASSGSGTLYGMKDGQWIVLERHAVCWDAYGKDYAAIIKDGDRYELACKTETAPGRHRATLQGELEGSEQTQIVCLGGGHVLLGDAGTAYLWNVTGNDRCAIPTKTNVIAMCAARAAEAGDGNSRFALVVAGDGGFIRPQLQVWRYDRLAPKA</sequence>
<evidence type="ECO:0000259" key="1">
    <source>
        <dbReference type="Pfam" id="PF00149"/>
    </source>
</evidence>
<dbReference type="AlphaFoldDB" id="A0A3B0CK42"/>
<keyword evidence="3" id="KW-1185">Reference proteome</keyword>
<dbReference type="InterPro" id="IPR051918">
    <property type="entry name" value="STPP_CPPED1"/>
</dbReference>
<organism evidence="2 3">
    <name type="scientific">Paenibacillus ginsengarvi</name>
    <dbReference type="NCBI Taxonomy" id="400777"/>
    <lineage>
        <taxon>Bacteria</taxon>
        <taxon>Bacillati</taxon>
        <taxon>Bacillota</taxon>
        <taxon>Bacilli</taxon>
        <taxon>Bacillales</taxon>
        <taxon>Paenibacillaceae</taxon>
        <taxon>Paenibacillus</taxon>
    </lineage>
</organism>
<proteinExistence type="predicted"/>
<name>A0A3B0CK42_9BACL</name>
<dbReference type="RefSeq" id="WP_120747110.1">
    <property type="nucleotide sequence ID" value="NZ_RBAH01000006.1"/>
</dbReference>
<reference evidence="2 3" key="1">
    <citation type="journal article" date="2007" name="Int. J. Syst. Evol. Microbiol.">
        <title>Paenibacillus ginsengarvi sp. nov., isolated from soil from ginseng cultivation.</title>
        <authorList>
            <person name="Yoon M.H."/>
            <person name="Ten L.N."/>
            <person name="Im W.T."/>
        </authorList>
    </citation>
    <scope>NUCLEOTIDE SEQUENCE [LARGE SCALE GENOMIC DNA]</scope>
    <source>
        <strain evidence="2 3">KCTC 13059</strain>
    </source>
</reference>
<dbReference type="InterPro" id="IPR011041">
    <property type="entry name" value="Quinoprot_gluc/sorb_DH_b-prop"/>
</dbReference>
<dbReference type="Gene3D" id="3.60.21.10">
    <property type="match status" value="1"/>
</dbReference>
<dbReference type="OrthoDB" id="9784378at2"/>
<dbReference type="GO" id="GO:0016787">
    <property type="term" value="F:hydrolase activity"/>
    <property type="evidence" value="ECO:0007669"/>
    <property type="project" value="InterPro"/>
</dbReference>
<comment type="caution">
    <text evidence="2">The sequence shown here is derived from an EMBL/GenBank/DDBJ whole genome shotgun (WGS) entry which is preliminary data.</text>
</comment>
<dbReference type="InterPro" id="IPR004843">
    <property type="entry name" value="Calcineurin-like_PHP"/>
</dbReference>
<dbReference type="SUPFAM" id="SSF56300">
    <property type="entry name" value="Metallo-dependent phosphatases"/>
    <property type="match status" value="1"/>
</dbReference>